<name>A0A813M6C6_9BILA</name>
<keyword evidence="5" id="KW-0653">Protein transport</keyword>
<protein>
    <recommendedName>
        <fullName evidence="3">Conserved oligomeric Golgi complex subunit 1</fullName>
    </recommendedName>
</protein>
<evidence type="ECO:0000256" key="8">
    <source>
        <dbReference type="SAM" id="MobiDB-lite"/>
    </source>
</evidence>
<evidence type="ECO:0000256" key="1">
    <source>
        <dbReference type="ARBA" id="ARBA00004395"/>
    </source>
</evidence>
<evidence type="ECO:0000313" key="10">
    <source>
        <dbReference type="Proteomes" id="UP000663879"/>
    </source>
</evidence>
<comment type="subcellular location">
    <subcellularLocation>
        <location evidence="1">Golgi apparatus membrane</location>
        <topology evidence="1">Peripheral membrane protein</topology>
    </subcellularLocation>
</comment>
<dbReference type="GO" id="GO:0015031">
    <property type="term" value="P:protein transport"/>
    <property type="evidence" value="ECO:0007669"/>
    <property type="project" value="UniProtKB-KW"/>
</dbReference>
<comment type="similarity">
    <text evidence="2">Belongs to the COG1 family.</text>
</comment>
<dbReference type="Pfam" id="PF08700">
    <property type="entry name" value="VPS51_Exo84_N"/>
    <property type="match status" value="1"/>
</dbReference>
<keyword evidence="6" id="KW-0333">Golgi apparatus</keyword>
<proteinExistence type="inferred from homology"/>
<keyword evidence="4" id="KW-0813">Transport</keyword>
<dbReference type="GO" id="GO:0006891">
    <property type="term" value="P:intra-Golgi vesicle-mediated transport"/>
    <property type="evidence" value="ECO:0007669"/>
    <property type="project" value="InterPro"/>
</dbReference>
<keyword evidence="7" id="KW-0472">Membrane</keyword>
<dbReference type="GO" id="GO:0000139">
    <property type="term" value="C:Golgi membrane"/>
    <property type="evidence" value="ECO:0007669"/>
    <property type="project" value="UniProtKB-SubCell"/>
</dbReference>
<sequence length="996" mass="114920">MDASKIDVDALFKQYTIKEIQAIELQIKNEIEKKKEDLRIMVYNRYRDIIEAADGIHVMKKCSKQIESVLSDLQSTSENLFNDKENSIFANQDKQKALEKSKRNNKYVLAVILKILQNSPSKIWYHLDNDEYLKAAKQYLIAQHVHVCLELEKSLKTDENSASYIQYAYELWNSTVFLSNTIVNKARNKLLNSVNIQSSKILIDSICCIYLLENTNLKQLFQEYISTRTELIGKLLDSEEFDPETNLKDRILDCLKSLVVTVNCFYDVFSSDIENKSEDFEALINDNTFTIEALKDDGVVISKIPNYVKSVKFKDTEHIKKFDADYLRLNCSQWLQTCLEELKSKLKNVFKYATNLKSLVIIRDSVLEFESNLINKPNLYLSNQQSWSSLCQNLFNQNIEFWNNLISPFYYAQSKLIIETSFKSTHESLIQNLKEILNDQTFQASNDQKFSPETDINSFLWSFDAFNSLNDFSKNRSQVDFFSSHNLKLTRQSSNKNLSIGEKHLYSSTPAIQKLCRGLEDDLNKLLNDIELSTSGSYTIANESNITILTNDFKCFNEYLQDNLDLFSENLCKSFKELITLLNTDSCIDSLNIKKILLISRLTHAMPYNCPHLKICFNNLNQQLIQQRQQVLLNSKQNLENSTSALLNALTKKKQILNENKTSNDENWVKFLNKLSDISKKGLGIWIENLCIKVKKDLNENLFNSNNGLNIDELVAWDEIEIDDEVNINQSDDFDNQAKKSDQQSFKSKLSVPLVCSSTIQNILHMISHQLTKDMSYTMIESNLVLKELVLSVFNLMLEVYLNFLSAQENSNENRIKLTQNQSLQILFDLRFMFNLFDLKSSNYSSLNADDTNEKFNKIHDDYKKVCSCLESLIDPFDYDICLPFIQSNVSKAISRTATLYGILSVNERHLRSLTSSNSTVSSANEKFNLIVLTNSQQRYELLPIASQQAQQLTTQSQSINTKYKSQTQNEDKTKRTLASKDTISTSGIFGFKWFQ</sequence>
<gene>
    <name evidence="9" type="ORF">OXX778_LOCUS1423</name>
</gene>
<dbReference type="OrthoDB" id="46189at2759"/>
<accession>A0A813M6C6</accession>
<feature type="compositionally biased region" description="Polar residues" evidence="8">
    <location>
        <begin position="960"/>
        <end position="969"/>
    </location>
</feature>
<evidence type="ECO:0000256" key="6">
    <source>
        <dbReference type="ARBA" id="ARBA00023034"/>
    </source>
</evidence>
<comment type="caution">
    <text evidence="9">The sequence shown here is derived from an EMBL/GenBank/DDBJ whole genome shotgun (WGS) entry which is preliminary data.</text>
</comment>
<evidence type="ECO:0000256" key="7">
    <source>
        <dbReference type="ARBA" id="ARBA00023136"/>
    </source>
</evidence>
<dbReference type="PANTHER" id="PTHR31658">
    <property type="entry name" value="CONSERVED OLIGOMERIC GOLGI COMPLEX SUBUNIT 1"/>
    <property type="match status" value="1"/>
</dbReference>
<dbReference type="AlphaFoldDB" id="A0A813M6C6"/>
<feature type="region of interest" description="Disordered" evidence="8">
    <location>
        <begin position="957"/>
        <end position="978"/>
    </location>
</feature>
<evidence type="ECO:0000256" key="5">
    <source>
        <dbReference type="ARBA" id="ARBA00022927"/>
    </source>
</evidence>
<dbReference type="InterPro" id="IPR033370">
    <property type="entry name" value="COG1"/>
</dbReference>
<dbReference type="GO" id="GO:0017119">
    <property type="term" value="C:Golgi transport complex"/>
    <property type="evidence" value="ECO:0007669"/>
    <property type="project" value="InterPro"/>
</dbReference>
<evidence type="ECO:0000256" key="3">
    <source>
        <dbReference type="ARBA" id="ARBA00020978"/>
    </source>
</evidence>
<dbReference type="PANTHER" id="PTHR31658:SF0">
    <property type="entry name" value="CONSERVED OLIGOMERIC GOLGI COMPLEX SUBUNIT 1"/>
    <property type="match status" value="1"/>
</dbReference>
<reference evidence="9" key="1">
    <citation type="submission" date="2021-02" db="EMBL/GenBank/DDBJ databases">
        <authorList>
            <person name="Nowell W R."/>
        </authorList>
    </citation>
    <scope>NUCLEOTIDE SEQUENCE</scope>
    <source>
        <strain evidence="9">Ploen Becks lab</strain>
    </source>
</reference>
<dbReference type="Proteomes" id="UP000663879">
    <property type="component" value="Unassembled WGS sequence"/>
</dbReference>
<keyword evidence="10" id="KW-1185">Reference proteome</keyword>
<dbReference type="EMBL" id="CAJNOC010000090">
    <property type="protein sequence ID" value="CAF0714063.1"/>
    <property type="molecule type" value="Genomic_DNA"/>
</dbReference>
<organism evidence="9 10">
    <name type="scientific">Brachionus calyciflorus</name>
    <dbReference type="NCBI Taxonomy" id="104777"/>
    <lineage>
        <taxon>Eukaryota</taxon>
        <taxon>Metazoa</taxon>
        <taxon>Spiralia</taxon>
        <taxon>Gnathifera</taxon>
        <taxon>Rotifera</taxon>
        <taxon>Eurotatoria</taxon>
        <taxon>Monogononta</taxon>
        <taxon>Pseudotrocha</taxon>
        <taxon>Ploima</taxon>
        <taxon>Brachionidae</taxon>
        <taxon>Brachionus</taxon>
    </lineage>
</organism>
<evidence type="ECO:0000256" key="4">
    <source>
        <dbReference type="ARBA" id="ARBA00022448"/>
    </source>
</evidence>
<evidence type="ECO:0000256" key="2">
    <source>
        <dbReference type="ARBA" id="ARBA00006653"/>
    </source>
</evidence>
<evidence type="ECO:0000313" key="9">
    <source>
        <dbReference type="EMBL" id="CAF0714063.1"/>
    </source>
</evidence>